<dbReference type="RefSeq" id="WP_009625143.1">
    <property type="nucleotide sequence ID" value="NZ_VBTY01000004.1"/>
</dbReference>
<reference evidence="1" key="1">
    <citation type="submission" date="2019-05" db="EMBL/GenBank/DDBJ databases">
        <title>Whole genome sequencing of Pseudanabaena catenata USMAC16.</title>
        <authorList>
            <person name="Khan Z."/>
            <person name="Omar W.M."/>
            <person name="Convey P."/>
            <person name="Merican F."/>
            <person name="Najimudin N."/>
        </authorList>
    </citation>
    <scope>NUCLEOTIDE SEQUENCE</scope>
    <source>
        <strain evidence="1">USMAC16</strain>
    </source>
</reference>
<protein>
    <submittedName>
        <fullName evidence="1">ABC transporter permease</fullName>
    </submittedName>
</protein>
<dbReference type="Proteomes" id="UP001152872">
    <property type="component" value="Unassembled WGS sequence"/>
</dbReference>
<keyword evidence="2" id="KW-1185">Reference proteome</keyword>
<accession>A0A9X4M5L6</accession>
<name>A0A9X4M5L6_9CYAN</name>
<dbReference type="EMBL" id="VBTY01000004">
    <property type="protein sequence ID" value="MDG3493113.1"/>
    <property type="molecule type" value="Genomic_DNA"/>
</dbReference>
<evidence type="ECO:0000313" key="1">
    <source>
        <dbReference type="EMBL" id="MDG3493113.1"/>
    </source>
</evidence>
<organism evidence="1 2">
    <name type="scientific">Pseudanabaena catenata USMAC16</name>
    <dbReference type="NCBI Taxonomy" id="1855837"/>
    <lineage>
        <taxon>Bacteria</taxon>
        <taxon>Bacillati</taxon>
        <taxon>Cyanobacteriota</taxon>
        <taxon>Cyanophyceae</taxon>
        <taxon>Pseudanabaenales</taxon>
        <taxon>Pseudanabaenaceae</taxon>
        <taxon>Pseudanabaena</taxon>
    </lineage>
</organism>
<comment type="caution">
    <text evidence="1">The sequence shown here is derived from an EMBL/GenBank/DDBJ whole genome shotgun (WGS) entry which is preliminary data.</text>
</comment>
<dbReference type="AlphaFoldDB" id="A0A9X4M5L6"/>
<sequence length="203" mass="23414">MDLLVDKLSSIDELLQKIELRPPDSNSWMVLVAVPDDIQSTIDELQDSVEIFSECEAVTISGEYGSRNLVKCIKESPQEYFLLHQFDSWDNNEWEIFDTFRTQLDKNKNGGLVVLSEQSSRLMFSNAPHFVSFVGSRIYYLDQDADILTSEECEQRLSALQEWSGQTNEEIIALAENRQLPTDPEYGEWLILLDRGDLLERQK</sequence>
<proteinExistence type="predicted"/>
<gene>
    <name evidence="1" type="ORF">FEV09_00920</name>
</gene>
<evidence type="ECO:0000313" key="2">
    <source>
        <dbReference type="Proteomes" id="UP001152872"/>
    </source>
</evidence>